<dbReference type="InterPro" id="IPR045886">
    <property type="entry name" value="ThiF/MoeB/HesA"/>
</dbReference>
<dbReference type="CDD" id="cd00158">
    <property type="entry name" value="RHOD"/>
    <property type="match status" value="1"/>
</dbReference>
<keyword evidence="2" id="KW-0808">Transferase</keyword>
<dbReference type="GO" id="GO:0008641">
    <property type="term" value="F:ubiquitin-like modifier activating enzyme activity"/>
    <property type="evidence" value="ECO:0007669"/>
    <property type="project" value="InterPro"/>
</dbReference>
<evidence type="ECO:0000256" key="11">
    <source>
        <dbReference type="ARBA" id="ARBA00075328"/>
    </source>
</evidence>
<keyword evidence="4" id="KW-0067">ATP-binding</keyword>
<evidence type="ECO:0000256" key="1">
    <source>
        <dbReference type="ARBA" id="ARBA00009919"/>
    </source>
</evidence>
<evidence type="ECO:0000256" key="8">
    <source>
        <dbReference type="ARBA" id="ARBA00066884"/>
    </source>
</evidence>
<comment type="function">
    <text evidence="6">Catalyzes the adenylation by ATP of the carboxyl group of the C-terminal glycine of sulfur carrier protein MoaD.</text>
</comment>
<dbReference type="AlphaFoldDB" id="A0A1Y5FE72"/>
<dbReference type="EMBL" id="MAAO01000006">
    <property type="protein sequence ID" value="OUR97269.1"/>
    <property type="molecule type" value="Genomic_DNA"/>
</dbReference>
<organism evidence="14 15">
    <name type="scientific">Halobacteriovorax marinus</name>
    <dbReference type="NCBI Taxonomy" id="97084"/>
    <lineage>
        <taxon>Bacteria</taxon>
        <taxon>Pseudomonadati</taxon>
        <taxon>Bdellovibrionota</taxon>
        <taxon>Bacteriovoracia</taxon>
        <taxon>Bacteriovoracales</taxon>
        <taxon>Halobacteriovoraceae</taxon>
        <taxon>Halobacteriovorax</taxon>
    </lineage>
</organism>
<name>A0A1Y5FE72_9BACT</name>
<dbReference type="PROSITE" id="PS50206">
    <property type="entry name" value="RHODANESE_3"/>
    <property type="match status" value="1"/>
</dbReference>
<evidence type="ECO:0000256" key="9">
    <source>
        <dbReference type="ARBA" id="ARBA00073635"/>
    </source>
</evidence>
<evidence type="ECO:0000256" key="3">
    <source>
        <dbReference type="ARBA" id="ARBA00022741"/>
    </source>
</evidence>
<dbReference type="GO" id="GO:0061605">
    <property type="term" value="F:molybdopterin-synthase adenylyltransferase activity"/>
    <property type="evidence" value="ECO:0007669"/>
    <property type="project" value="UniProtKB-EC"/>
</dbReference>
<accession>A0A1Y5FE72</accession>
<dbReference type="GO" id="GO:0005524">
    <property type="term" value="F:ATP binding"/>
    <property type="evidence" value="ECO:0007669"/>
    <property type="project" value="UniProtKB-KW"/>
</dbReference>
<comment type="caution">
    <text evidence="14">The sequence shown here is derived from an EMBL/GenBank/DDBJ whole genome shotgun (WGS) entry which is preliminary data.</text>
</comment>
<comment type="similarity">
    <text evidence="1">Belongs to the HesA/MoeB/ThiF family.</text>
</comment>
<evidence type="ECO:0000256" key="5">
    <source>
        <dbReference type="ARBA" id="ARBA00052218"/>
    </source>
</evidence>
<dbReference type="InterPro" id="IPR001763">
    <property type="entry name" value="Rhodanese-like_dom"/>
</dbReference>
<dbReference type="EC" id="2.7.7.80" evidence="8"/>
<dbReference type="SUPFAM" id="SSF69572">
    <property type="entry name" value="Activating enzymes of the ubiquitin-like proteins"/>
    <property type="match status" value="1"/>
</dbReference>
<dbReference type="Gene3D" id="3.40.50.720">
    <property type="entry name" value="NAD(P)-binding Rossmann-like Domain"/>
    <property type="match status" value="1"/>
</dbReference>
<sequence>MLNKLELNRYLRHLNLKEIGEQGQLKLKASKIVVIGAGGLGSPVLLYLAAAGVGHITIVDGDVVDETNLQRQVLFNSLDIDKSKALIAKDKILKLNPYINVQVFSEHLSKSNAKIIVEGCDYLIDCSDNFQTRFLCNDLAFFFKLKLVHGSVSEFTGMVAMFKPGFESCYRCLFPAPPTIEVQNCSEAGVLGVTPGIVGLWQALETIKSILNIGSELVSQSLQIDLLNSSVKKIKIPRNDHCPLCGKTPSIKELYEESPIICATKFLVATIATSTIVVDIREKEEVLKNDLGLISIPLSKIKESPDLIDPKKSYTFVCVSGQRSLKLCSYLSDLGYVNIYSLKNGMASL</sequence>
<reference evidence="15" key="1">
    <citation type="journal article" date="2017" name="Proc. Natl. Acad. Sci. U.S.A.">
        <title>Simulation of Deepwater Horizon oil plume reveals substrate specialization within a complex community of hydrocarbon-degraders.</title>
        <authorList>
            <person name="Hu P."/>
            <person name="Dubinsky E.A."/>
            <person name="Probst A.J."/>
            <person name="Wang J."/>
            <person name="Sieber C.M.K."/>
            <person name="Tom L.M."/>
            <person name="Gardinali P."/>
            <person name="Banfield J.F."/>
            <person name="Atlas R.M."/>
            <person name="Andersen G.L."/>
        </authorList>
    </citation>
    <scope>NUCLEOTIDE SEQUENCE [LARGE SCALE GENOMIC DNA]</scope>
</reference>
<feature type="domain" description="Rhodanese" evidence="13">
    <location>
        <begin position="275"/>
        <end position="346"/>
    </location>
</feature>
<evidence type="ECO:0000256" key="4">
    <source>
        <dbReference type="ARBA" id="ARBA00022840"/>
    </source>
</evidence>
<dbReference type="PANTHER" id="PTHR10953:SF102">
    <property type="entry name" value="ADENYLYLTRANSFERASE AND SULFURTRANSFERASE MOCS3"/>
    <property type="match status" value="1"/>
</dbReference>
<evidence type="ECO:0000256" key="2">
    <source>
        <dbReference type="ARBA" id="ARBA00022679"/>
    </source>
</evidence>
<evidence type="ECO:0000259" key="13">
    <source>
        <dbReference type="PROSITE" id="PS50206"/>
    </source>
</evidence>
<evidence type="ECO:0000313" key="15">
    <source>
        <dbReference type="Proteomes" id="UP000196531"/>
    </source>
</evidence>
<dbReference type="Gene3D" id="3.40.250.10">
    <property type="entry name" value="Rhodanese-like domain"/>
    <property type="match status" value="1"/>
</dbReference>
<dbReference type="InterPro" id="IPR036873">
    <property type="entry name" value="Rhodanese-like_dom_sf"/>
</dbReference>
<evidence type="ECO:0000313" key="14">
    <source>
        <dbReference type="EMBL" id="OUR97269.1"/>
    </source>
</evidence>
<dbReference type="InterPro" id="IPR035985">
    <property type="entry name" value="Ubiquitin-activating_enz"/>
</dbReference>
<gene>
    <name evidence="14" type="ORF">A9Q84_13160</name>
</gene>
<dbReference type="Pfam" id="PF00899">
    <property type="entry name" value="ThiF"/>
    <property type="match status" value="1"/>
</dbReference>
<dbReference type="PANTHER" id="PTHR10953">
    <property type="entry name" value="UBIQUITIN-ACTIVATING ENZYME E1"/>
    <property type="match status" value="1"/>
</dbReference>
<keyword evidence="3" id="KW-0547">Nucleotide-binding</keyword>
<proteinExistence type="inferred from homology"/>
<dbReference type="GO" id="GO:0005829">
    <property type="term" value="C:cytosol"/>
    <property type="evidence" value="ECO:0007669"/>
    <property type="project" value="TreeGrafter"/>
</dbReference>
<comment type="catalytic activity">
    <reaction evidence="5">
        <text>[molybdopterin-synthase sulfur-carrier protein]-C-terminal Gly-Gly + ATP + H(+) = [molybdopterin-synthase sulfur-carrier protein]-C-terminal Gly-Gly-AMP + diphosphate</text>
        <dbReference type="Rhea" id="RHEA:43616"/>
        <dbReference type="Rhea" id="RHEA-COMP:12159"/>
        <dbReference type="Rhea" id="RHEA-COMP:12202"/>
        <dbReference type="ChEBI" id="CHEBI:15378"/>
        <dbReference type="ChEBI" id="CHEBI:30616"/>
        <dbReference type="ChEBI" id="CHEBI:33019"/>
        <dbReference type="ChEBI" id="CHEBI:90618"/>
        <dbReference type="ChEBI" id="CHEBI:90778"/>
        <dbReference type="EC" id="2.7.7.80"/>
    </reaction>
</comment>
<dbReference type="GO" id="GO:0008146">
    <property type="term" value="F:sulfotransferase activity"/>
    <property type="evidence" value="ECO:0007669"/>
    <property type="project" value="TreeGrafter"/>
</dbReference>
<protein>
    <recommendedName>
        <fullName evidence="9">Molybdopterin-synthase adenylyltransferase</fullName>
        <ecNumber evidence="8">2.7.7.80</ecNumber>
    </recommendedName>
    <alternativeName>
        <fullName evidence="12">MoaD protein adenylase</fullName>
    </alternativeName>
    <alternativeName>
        <fullName evidence="10">Molybdopterin-converting factor subunit 1 adenylase</fullName>
    </alternativeName>
    <alternativeName>
        <fullName evidence="11">Sulfur carrier protein MoaD adenylyltransferase</fullName>
    </alternativeName>
</protein>
<dbReference type="CDD" id="cd00757">
    <property type="entry name" value="ThiF_MoeB_HesA_family"/>
    <property type="match status" value="1"/>
</dbReference>
<dbReference type="FunFam" id="3.40.50.720:FF:000033">
    <property type="entry name" value="Adenylyltransferase and sulfurtransferase MOCS3"/>
    <property type="match status" value="1"/>
</dbReference>
<comment type="subunit">
    <text evidence="7">Homodimer. Forms a stable heterotetrameric complex of 2 MoeB and 2 MoaD during adenylation of MoaD.</text>
</comment>
<evidence type="ECO:0000256" key="12">
    <source>
        <dbReference type="ARBA" id="ARBA00078531"/>
    </source>
</evidence>
<evidence type="ECO:0000256" key="10">
    <source>
        <dbReference type="ARBA" id="ARBA00075110"/>
    </source>
</evidence>
<dbReference type="Proteomes" id="UP000196531">
    <property type="component" value="Unassembled WGS sequence"/>
</dbReference>
<dbReference type="InterPro" id="IPR000594">
    <property type="entry name" value="ThiF_NAD_FAD-bd"/>
</dbReference>
<evidence type="ECO:0000256" key="7">
    <source>
        <dbReference type="ARBA" id="ARBA00063809"/>
    </source>
</evidence>
<dbReference type="GO" id="GO:0004792">
    <property type="term" value="F:thiosulfate-cyanide sulfurtransferase activity"/>
    <property type="evidence" value="ECO:0007669"/>
    <property type="project" value="TreeGrafter"/>
</dbReference>
<evidence type="ECO:0000256" key="6">
    <source>
        <dbReference type="ARBA" id="ARBA00055169"/>
    </source>
</evidence>